<evidence type="ECO:0000313" key="7">
    <source>
        <dbReference type="EMBL" id="AEA42629.1"/>
    </source>
</evidence>
<dbReference type="GO" id="GO:0030170">
    <property type="term" value="F:pyridoxal phosphate binding"/>
    <property type="evidence" value="ECO:0007669"/>
    <property type="project" value="InterPro"/>
</dbReference>
<dbReference type="HOGENOM" id="CLU_017584_4_3_10"/>
<dbReference type="eggNOG" id="COG0436">
    <property type="taxonomic scope" value="Bacteria"/>
</dbReference>
<proteinExistence type="inferred from homology"/>
<comment type="similarity">
    <text evidence="2">Belongs to the class-I pyridoxal-phosphate-dependent aminotransferase family.</text>
</comment>
<dbReference type="Gene3D" id="3.90.1150.10">
    <property type="entry name" value="Aspartate Aminotransferase, domain 1"/>
    <property type="match status" value="1"/>
</dbReference>
<evidence type="ECO:0000256" key="5">
    <source>
        <dbReference type="ARBA" id="ARBA00022898"/>
    </source>
</evidence>
<comment type="cofactor">
    <cofactor evidence="1">
        <name>pyridoxal 5'-phosphate</name>
        <dbReference type="ChEBI" id="CHEBI:597326"/>
    </cofactor>
</comment>
<dbReference type="RefSeq" id="WP_013685401.1">
    <property type="nucleotide sequence ID" value="NC_015321.1"/>
</dbReference>
<dbReference type="PANTHER" id="PTHR46383:SF1">
    <property type="entry name" value="ASPARTATE AMINOTRANSFERASE"/>
    <property type="match status" value="1"/>
</dbReference>
<protein>
    <submittedName>
        <fullName evidence="7">Aspartate transaminase</fullName>
        <ecNumber evidence="7">2.6.1.1</ecNumber>
    </submittedName>
</protein>
<dbReference type="EC" id="2.6.1.1" evidence="7"/>
<keyword evidence="4 7" id="KW-0808">Transferase</keyword>
<evidence type="ECO:0000256" key="3">
    <source>
        <dbReference type="ARBA" id="ARBA00022576"/>
    </source>
</evidence>
<evidence type="ECO:0000313" key="8">
    <source>
        <dbReference type="Proteomes" id="UP000007463"/>
    </source>
</evidence>
<dbReference type="EMBL" id="CP002542">
    <property type="protein sequence ID" value="AEA42629.1"/>
    <property type="molecule type" value="Genomic_DNA"/>
</dbReference>
<dbReference type="GO" id="GO:0004069">
    <property type="term" value="F:L-aspartate:2-oxoglutarate aminotransferase activity"/>
    <property type="evidence" value="ECO:0007669"/>
    <property type="project" value="UniProtKB-EC"/>
</dbReference>
<dbReference type="CDD" id="cd00609">
    <property type="entry name" value="AAT_like"/>
    <property type="match status" value="1"/>
</dbReference>
<reference evidence="8" key="2">
    <citation type="submission" date="2011-02" db="EMBL/GenBank/DDBJ databases">
        <title>The complete genome of Fluviicola taffensis DSM 16823.</title>
        <authorList>
            <consortium name="US DOE Joint Genome Institute (JGI-PGF)"/>
            <person name="Lucas S."/>
            <person name="Copeland A."/>
            <person name="Lapidus A."/>
            <person name="Bruce D."/>
            <person name="Goodwin L."/>
            <person name="Pitluck S."/>
            <person name="Kyrpides N."/>
            <person name="Mavromatis K."/>
            <person name="Ivanova N."/>
            <person name="Mikhailova N."/>
            <person name="Pagani I."/>
            <person name="Chertkov O."/>
            <person name="Detter J.C."/>
            <person name="Han C."/>
            <person name="Tapia R."/>
            <person name="Land M."/>
            <person name="Hauser L."/>
            <person name="Markowitz V."/>
            <person name="Cheng J.-F."/>
            <person name="Hugenholtz P."/>
            <person name="Woyke T."/>
            <person name="Wu D."/>
            <person name="Tindall B."/>
            <person name="Pomrenke H.G."/>
            <person name="Brambilla E."/>
            <person name="Klenk H.-P."/>
            <person name="Eisen J.A."/>
        </authorList>
    </citation>
    <scope>NUCLEOTIDE SEQUENCE [LARGE SCALE GENOMIC DNA]</scope>
    <source>
        <strain evidence="8">DSM 16823 / RW262 / RW262</strain>
    </source>
</reference>
<dbReference type="OrthoDB" id="9813612at2"/>
<name>F2IH74_FLUTR</name>
<evidence type="ECO:0000256" key="2">
    <source>
        <dbReference type="ARBA" id="ARBA00007441"/>
    </source>
</evidence>
<dbReference type="Proteomes" id="UP000007463">
    <property type="component" value="Chromosome"/>
</dbReference>
<keyword evidence="3 7" id="KW-0032">Aminotransferase</keyword>
<dbReference type="SUPFAM" id="SSF53383">
    <property type="entry name" value="PLP-dependent transferases"/>
    <property type="match status" value="1"/>
</dbReference>
<dbReference type="Gene3D" id="3.40.640.10">
    <property type="entry name" value="Type I PLP-dependent aspartate aminotransferase-like (Major domain)"/>
    <property type="match status" value="1"/>
</dbReference>
<dbReference type="GO" id="GO:0006520">
    <property type="term" value="P:amino acid metabolic process"/>
    <property type="evidence" value="ECO:0007669"/>
    <property type="project" value="InterPro"/>
</dbReference>
<dbReference type="PANTHER" id="PTHR46383">
    <property type="entry name" value="ASPARTATE AMINOTRANSFERASE"/>
    <property type="match status" value="1"/>
</dbReference>
<dbReference type="InterPro" id="IPR004839">
    <property type="entry name" value="Aminotransferase_I/II_large"/>
</dbReference>
<dbReference type="InterPro" id="IPR050596">
    <property type="entry name" value="AspAT/PAT-like"/>
</dbReference>
<dbReference type="AlphaFoldDB" id="F2IH74"/>
<dbReference type="InterPro" id="IPR015424">
    <property type="entry name" value="PyrdxlP-dep_Trfase"/>
</dbReference>
<sequence>MDIKKESSTPQVSKLAEHIIGSEIIKLAAEVNEKIKQGEKVYNLTIGDFNPTVFPIPAELKQYIQEAYAEDQTNYPAADGMLELRQAVSQLLSKRGDLEYATDEIVITGGARPAIYAIFKAVVDPGDAVIFPVPSWNNNHYTYLNNARPILIETSSDNNFMPRAEEIAPFLPEASLLALCSPLNPTGTVFSKEDLEQICDLVLAENKKRLLLGVKPLYVMYDQIYWPLTHGSIEHYNPVSLRPEMREYTLFVDGISKSLAATGVRVGWTMGPKFVINKIKSILTHVGAWAPKAEQLATAKYLNELSDYDTYLNHIKSEINARLVGFYSGIQSLKAAGHKVDAIAPEAAIYLTVQFQLHGLKTESGHVLETTQDVTKYILDEAKVAIVPFYAFGSSDDSSWYRLSVGTCKLEDVDGVISNLKAALQKLR</sequence>
<dbReference type="InterPro" id="IPR015421">
    <property type="entry name" value="PyrdxlP-dep_Trfase_major"/>
</dbReference>
<evidence type="ECO:0000256" key="1">
    <source>
        <dbReference type="ARBA" id="ARBA00001933"/>
    </source>
</evidence>
<dbReference type="KEGG" id="fte:Fluta_0625"/>
<organism evidence="7 8">
    <name type="scientific">Fluviicola taffensis (strain DSM 16823 / NCIMB 13979 / RW262)</name>
    <dbReference type="NCBI Taxonomy" id="755732"/>
    <lineage>
        <taxon>Bacteria</taxon>
        <taxon>Pseudomonadati</taxon>
        <taxon>Bacteroidota</taxon>
        <taxon>Flavobacteriia</taxon>
        <taxon>Flavobacteriales</taxon>
        <taxon>Crocinitomicaceae</taxon>
        <taxon>Fluviicola</taxon>
    </lineage>
</organism>
<dbReference type="Pfam" id="PF00155">
    <property type="entry name" value="Aminotran_1_2"/>
    <property type="match status" value="1"/>
</dbReference>
<dbReference type="STRING" id="755732.Fluta_0625"/>
<accession>F2IH74</accession>
<keyword evidence="5" id="KW-0663">Pyridoxal phosphate</keyword>
<gene>
    <name evidence="7" type="ordered locus">Fluta_0625</name>
</gene>
<keyword evidence="8" id="KW-1185">Reference proteome</keyword>
<feature type="domain" description="Aminotransferase class I/classII large" evidence="6">
    <location>
        <begin position="40"/>
        <end position="418"/>
    </location>
</feature>
<dbReference type="InterPro" id="IPR015422">
    <property type="entry name" value="PyrdxlP-dep_Trfase_small"/>
</dbReference>
<reference evidence="7 8" key="1">
    <citation type="journal article" date="2011" name="Stand. Genomic Sci.">
        <title>Complete genome sequence of the gliding freshwater bacterium Fluviicola taffensis type strain (RW262).</title>
        <authorList>
            <person name="Woyke T."/>
            <person name="Chertkov O."/>
            <person name="Lapidus A."/>
            <person name="Nolan M."/>
            <person name="Lucas S."/>
            <person name="Del Rio T.G."/>
            <person name="Tice H."/>
            <person name="Cheng J.F."/>
            <person name="Tapia R."/>
            <person name="Han C."/>
            <person name="Goodwin L."/>
            <person name="Pitluck S."/>
            <person name="Liolios K."/>
            <person name="Pagani I."/>
            <person name="Ivanova N."/>
            <person name="Huntemann M."/>
            <person name="Mavromatis K."/>
            <person name="Mikhailova N."/>
            <person name="Pati A."/>
            <person name="Chen A."/>
            <person name="Palaniappan K."/>
            <person name="Land M."/>
            <person name="Hauser L."/>
            <person name="Brambilla E.M."/>
            <person name="Rohde M."/>
            <person name="Mwirichia R."/>
            <person name="Sikorski J."/>
            <person name="Tindall B.J."/>
            <person name="Goker M."/>
            <person name="Bristow J."/>
            <person name="Eisen J.A."/>
            <person name="Markowitz V."/>
            <person name="Hugenholtz P."/>
            <person name="Klenk H.P."/>
            <person name="Kyrpides N.C."/>
        </authorList>
    </citation>
    <scope>NUCLEOTIDE SEQUENCE [LARGE SCALE GENOMIC DNA]</scope>
    <source>
        <strain evidence="8">DSM 16823 / RW262 / RW262</strain>
    </source>
</reference>
<evidence type="ECO:0000259" key="6">
    <source>
        <dbReference type="Pfam" id="PF00155"/>
    </source>
</evidence>
<evidence type="ECO:0000256" key="4">
    <source>
        <dbReference type="ARBA" id="ARBA00022679"/>
    </source>
</evidence>